<dbReference type="Pfam" id="PF01189">
    <property type="entry name" value="Methyltr_RsmB-F"/>
    <property type="match status" value="1"/>
</dbReference>
<evidence type="ECO:0000256" key="3">
    <source>
        <dbReference type="ARBA" id="ARBA00022691"/>
    </source>
</evidence>
<accession>D3B5B4</accession>
<feature type="domain" description="SAM-dependent MTase RsmB/NOP-type" evidence="6">
    <location>
        <begin position="135"/>
        <end position="435"/>
    </location>
</feature>
<evidence type="ECO:0000256" key="4">
    <source>
        <dbReference type="ARBA" id="ARBA00022884"/>
    </source>
</evidence>
<dbReference type="InterPro" id="IPR029063">
    <property type="entry name" value="SAM-dependent_MTases_sf"/>
</dbReference>
<feature type="binding site" evidence="5">
    <location>
        <position position="290"/>
    </location>
    <ligand>
        <name>S-adenosyl-L-methionine</name>
        <dbReference type="ChEBI" id="CHEBI:59789"/>
    </ligand>
</feature>
<dbReference type="STRING" id="670386.D3B5B4"/>
<dbReference type="PANTHER" id="PTHR22807:SF34">
    <property type="entry name" value="TRNA (CYTOSINE(72)-C(5))-METHYLTRANSFERASE NSUN6"/>
    <property type="match status" value="1"/>
</dbReference>
<dbReference type="GO" id="GO:0001510">
    <property type="term" value="P:RNA methylation"/>
    <property type="evidence" value="ECO:0007669"/>
    <property type="project" value="InterPro"/>
</dbReference>
<feature type="binding site" evidence="5">
    <location>
        <begin position="239"/>
        <end position="245"/>
    </location>
    <ligand>
        <name>S-adenosyl-L-methionine</name>
        <dbReference type="ChEBI" id="CHEBI:59789"/>
    </ligand>
</feature>
<keyword evidence="3 5" id="KW-0949">S-adenosyl-L-methionine</keyword>
<dbReference type="AlphaFoldDB" id="D3B5B4"/>
<dbReference type="GO" id="GO:0003723">
    <property type="term" value="F:RNA binding"/>
    <property type="evidence" value="ECO:0007669"/>
    <property type="project" value="UniProtKB-UniRule"/>
</dbReference>
<dbReference type="FunCoup" id="D3B5B4">
    <property type="interactions" value="150"/>
</dbReference>
<feature type="active site" description="Nucleophile" evidence="5">
    <location>
        <position position="365"/>
    </location>
</feature>
<organism evidence="7 8">
    <name type="scientific">Heterostelium pallidum (strain ATCC 26659 / Pp 5 / PN500)</name>
    <name type="common">Cellular slime mold</name>
    <name type="synonym">Polysphondylium pallidum</name>
    <dbReference type="NCBI Taxonomy" id="670386"/>
    <lineage>
        <taxon>Eukaryota</taxon>
        <taxon>Amoebozoa</taxon>
        <taxon>Evosea</taxon>
        <taxon>Eumycetozoa</taxon>
        <taxon>Dictyostelia</taxon>
        <taxon>Acytosteliales</taxon>
        <taxon>Acytosteliaceae</taxon>
        <taxon>Heterostelium</taxon>
    </lineage>
</organism>
<dbReference type="OMA" id="GYTEEWL"/>
<gene>
    <name evidence="7" type="ORF">PPL_03627</name>
</gene>
<evidence type="ECO:0000313" key="8">
    <source>
        <dbReference type="Proteomes" id="UP000001396"/>
    </source>
</evidence>
<name>D3B5B4_HETP5</name>
<dbReference type="GO" id="GO:0008173">
    <property type="term" value="F:RNA methyltransferase activity"/>
    <property type="evidence" value="ECO:0007669"/>
    <property type="project" value="InterPro"/>
</dbReference>
<dbReference type="RefSeq" id="XP_020435596.1">
    <property type="nucleotide sequence ID" value="XM_020574554.1"/>
</dbReference>
<reference evidence="7 8" key="1">
    <citation type="journal article" date="2011" name="Genome Res.">
        <title>Phylogeny-wide analysis of social amoeba genomes highlights ancient origins for complex intercellular communication.</title>
        <authorList>
            <person name="Heidel A.J."/>
            <person name="Lawal H.M."/>
            <person name="Felder M."/>
            <person name="Schilde C."/>
            <person name="Helps N.R."/>
            <person name="Tunggal B."/>
            <person name="Rivero F."/>
            <person name="John U."/>
            <person name="Schleicher M."/>
            <person name="Eichinger L."/>
            <person name="Platzer M."/>
            <person name="Noegel A.A."/>
            <person name="Schaap P."/>
            <person name="Gloeckner G."/>
        </authorList>
    </citation>
    <scope>NUCLEOTIDE SEQUENCE [LARGE SCALE GENOMIC DNA]</scope>
    <source>
        <strain evidence="8">ATCC 26659 / Pp 5 / PN500</strain>
    </source>
</reference>
<comment type="caution">
    <text evidence="7">The sequence shown here is derived from an EMBL/GenBank/DDBJ whole genome shotgun (WGS) entry which is preliminary data.</text>
</comment>
<evidence type="ECO:0000313" key="7">
    <source>
        <dbReference type="EMBL" id="EFA83479.1"/>
    </source>
</evidence>
<dbReference type="EMBL" id="ADBJ01000015">
    <property type="protein sequence ID" value="EFA83479.1"/>
    <property type="molecule type" value="Genomic_DNA"/>
</dbReference>
<evidence type="ECO:0000256" key="2">
    <source>
        <dbReference type="ARBA" id="ARBA00022679"/>
    </source>
</evidence>
<protein>
    <submittedName>
        <fullName evidence="7">NOL1/NOP2/Sun family protein</fullName>
    </submittedName>
</protein>
<dbReference type="InParanoid" id="D3B5B4"/>
<keyword evidence="8" id="KW-1185">Reference proteome</keyword>
<dbReference type="InterPro" id="IPR023267">
    <property type="entry name" value="RCMT"/>
</dbReference>
<proteinExistence type="inferred from homology"/>
<dbReference type="PRINTS" id="PR02008">
    <property type="entry name" value="RCMTFAMILY"/>
</dbReference>
<dbReference type="CDD" id="cd02440">
    <property type="entry name" value="AdoMet_MTases"/>
    <property type="match status" value="1"/>
</dbReference>
<dbReference type="SUPFAM" id="SSF53335">
    <property type="entry name" value="S-adenosyl-L-methionine-dependent methyltransferases"/>
    <property type="match status" value="1"/>
</dbReference>
<sequence>MDNNNNDIISKMNTMLASDVNLLEYLEKDTYQHLLNYYDEEQLSSIQRAQTTVQSLTCVRVNTLKISKNQLIEKLIDHFNNNNNNGQPSTYKLSFDDIISFDQLLNKDNNNSEDNHKNNEEILNKLNNEPGVIGSDKTIVKGEKVSIFVDLMGDGKKGFVVEQFYKERTVYIGNGISLLDRLDYFSGNGGVAIEMTERIYECPPLNALFPDLLFLQHLPSILAVFQLDVKSGQRVLDMCSAPGGKTTLIASLMSDTGTIIAIDKNKKKQQTVQKLCLELGIKSVTCLSRDSAKLTKQPRDLPEFADESFDRILLDGPCSGLGSRPRFIEPSKLIDLTNATDIQRRLIDNAVPLLKRGGILVYSTCTINPEENEQNVAYLLAKHSNMRLIAQFPHVGDRGLQKCGLTPEQQHLVQRFDPSNKLSSIGFFIARFIKE</sequence>
<dbReference type="PANTHER" id="PTHR22807">
    <property type="entry name" value="NOP2 YEAST -RELATED NOL1/NOP2/FMU SUN DOMAIN-CONTAINING"/>
    <property type="match status" value="1"/>
</dbReference>
<dbReference type="Gene3D" id="3.40.50.150">
    <property type="entry name" value="Vaccinia Virus protein VP39"/>
    <property type="match status" value="1"/>
</dbReference>
<evidence type="ECO:0000256" key="5">
    <source>
        <dbReference type="PROSITE-ProRule" id="PRU01023"/>
    </source>
</evidence>
<keyword evidence="2 5" id="KW-0808">Transferase</keyword>
<evidence type="ECO:0000259" key="6">
    <source>
        <dbReference type="PROSITE" id="PS51686"/>
    </source>
</evidence>
<feature type="binding site" evidence="5">
    <location>
        <position position="315"/>
    </location>
    <ligand>
        <name>S-adenosyl-L-methionine</name>
        <dbReference type="ChEBI" id="CHEBI:59789"/>
    </ligand>
</feature>
<dbReference type="InterPro" id="IPR049560">
    <property type="entry name" value="MeTrfase_RsmB-F_NOP2_cat"/>
</dbReference>
<keyword evidence="1 5" id="KW-0489">Methyltransferase</keyword>
<dbReference type="GeneID" id="31359114"/>
<comment type="similarity">
    <text evidence="5">Belongs to the class I-like SAM-binding methyltransferase superfamily. RsmB/NOP family.</text>
</comment>
<dbReference type="PROSITE" id="PS51686">
    <property type="entry name" value="SAM_MT_RSMB_NOP"/>
    <property type="match status" value="1"/>
</dbReference>
<dbReference type="Proteomes" id="UP000001396">
    <property type="component" value="Unassembled WGS sequence"/>
</dbReference>
<feature type="binding site" evidence="5">
    <location>
        <position position="263"/>
    </location>
    <ligand>
        <name>S-adenosyl-L-methionine</name>
        <dbReference type="ChEBI" id="CHEBI:59789"/>
    </ligand>
</feature>
<keyword evidence="4 5" id="KW-0694">RNA-binding</keyword>
<evidence type="ECO:0000256" key="1">
    <source>
        <dbReference type="ARBA" id="ARBA00022603"/>
    </source>
</evidence>
<dbReference type="InterPro" id="IPR001678">
    <property type="entry name" value="MeTrfase_RsmB-F_NOP2_dom"/>
</dbReference>